<feature type="region of interest" description="Disordered" evidence="1">
    <location>
        <begin position="864"/>
        <end position="913"/>
    </location>
</feature>
<dbReference type="EMBL" id="CP151263">
    <property type="protein sequence ID" value="WZH46631.1"/>
    <property type="molecule type" value="Genomic_DNA"/>
</dbReference>
<accession>A0ABZ2X1F3</accession>
<feature type="compositionally biased region" description="Basic and acidic residues" evidence="1">
    <location>
        <begin position="172"/>
        <end position="185"/>
    </location>
</feature>
<feature type="region of interest" description="Disordered" evidence="1">
    <location>
        <begin position="804"/>
        <end position="836"/>
    </location>
</feature>
<organism evidence="3 4">
    <name type="scientific">Fusarium acuminatum</name>
    <dbReference type="NCBI Taxonomy" id="5515"/>
    <lineage>
        <taxon>Eukaryota</taxon>
        <taxon>Fungi</taxon>
        <taxon>Dikarya</taxon>
        <taxon>Ascomycota</taxon>
        <taxon>Pezizomycotina</taxon>
        <taxon>Sordariomycetes</taxon>
        <taxon>Hypocreomycetidae</taxon>
        <taxon>Hypocreales</taxon>
        <taxon>Nectriaceae</taxon>
        <taxon>Fusarium</taxon>
        <taxon>Fusarium tricinctum species complex</taxon>
    </lineage>
</organism>
<keyword evidence="4" id="KW-1185">Reference proteome</keyword>
<feature type="compositionally biased region" description="Pro residues" evidence="1">
    <location>
        <begin position="502"/>
        <end position="525"/>
    </location>
</feature>
<evidence type="ECO:0000259" key="2">
    <source>
        <dbReference type="Pfam" id="PF17111"/>
    </source>
</evidence>
<feature type="region of interest" description="Disordered" evidence="1">
    <location>
        <begin position="319"/>
        <end position="367"/>
    </location>
</feature>
<evidence type="ECO:0000313" key="4">
    <source>
        <dbReference type="Proteomes" id="UP001489902"/>
    </source>
</evidence>
<feature type="region of interest" description="Disordered" evidence="1">
    <location>
        <begin position="496"/>
        <end position="534"/>
    </location>
</feature>
<sequence length="913" mass="101834">MDPLSIIASIAGIATAGVQLSNTLIHLTRTYHKAPQEVQSMAIEMSGLTGTLEHLRDVLTTGHAYTKPLFFEDIQNVIKNIQSTQQEIQNLAKNVDDKRSFAKLKWHKSKRLLSDIDKHKVTLTLQITILSAAVLVKSTNGFSPGNEKSDNRFKIQAENLVQAGQASLQADKTLRPKPDPPRERAPSPPVRTTKRLPSPVRQSEIHVRTEDLYGQSNTIRDTLNVPEDGGDESYSVVARTSKAPEVPSRDAGIKDGESEIISEWEDEEEDAGRKRGRGTGFDPLSGKIAQFGRDFHLRGDAATFLYKLVYLDEVTAYTPAAYDGGSGQETEEDVYSDSSDSDDSGPRRRVSYRVPSRHVNPERQEPGRVVNQLLLAWTSLSENEIQKGSSDAQPNARKNPARQAYVVSEAEDEDERVQTSIPRPESPYTSEHVKYSVPEYNSRGRRILRPDQFNKNARSEAYRRPYLGEAESGQPPYTKYSRPWAYAQAENAYEQTASSQPYPYPPGFYPSPPPEFTYSPPPRAPVPAKSTRPEPKPHVVVLPYVDPANSELGPTTPKLDIAPCLNMSIVRQKEDPIWDFDEFMSQHGIPGKGIMGALAGDKNLRAMDLAYTLVDGETLQLVYVRGNGMLHPWTYSGEPTNLSDLGETWFINERPVFLQFLHCGYLPQFYPAKEDDNAAMQQEYVAIGEEWASFEALKLLGLSVKSRKEGRVFLDPSTSWSMIDELAVTTLQLRCMRQRREYMPTFYNSIATFRQKHCEVAPPLSVAIPEMEILPSTTPEPQPITGDDKEEVDVLSFLVKEETPEAQEVNRARNNTQPSDIQPQISITPPPTPKEVQTTEFDTSEVASNVSPRSRFSKFVKRYKSGRKSDRLPLPLPSYGSKTGGGHTAYVESEDDDKGPLTPTDSGIGSSIG</sequence>
<dbReference type="Pfam" id="PF17111">
    <property type="entry name" value="PigL_N"/>
    <property type="match status" value="1"/>
</dbReference>
<proteinExistence type="predicted"/>
<protein>
    <recommendedName>
        <fullName evidence="2">Azaphilone pigments biosynthesis cluster protein L N-terminal domain-containing protein</fullName>
    </recommendedName>
</protein>
<feature type="region of interest" description="Disordered" evidence="1">
    <location>
        <begin position="262"/>
        <end position="285"/>
    </location>
</feature>
<feature type="compositionally biased region" description="Low complexity" evidence="1">
    <location>
        <begin position="816"/>
        <end position="827"/>
    </location>
</feature>
<feature type="region of interest" description="Disordered" evidence="1">
    <location>
        <begin position="164"/>
        <end position="205"/>
    </location>
</feature>
<feature type="region of interest" description="Disordered" evidence="1">
    <location>
        <begin position="443"/>
        <end position="476"/>
    </location>
</feature>
<feature type="domain" description="Azaphilone pigments biosynthesis cluster protein L N-terminal" evidence="2">
    <location>
        <begin position="1"/>
        <end position="124"/>
    </location>
</feature>
<evidence type="ECO:0000256" key="1">
    <source>
        <dbReference type="SAM" id="MobiDB-lite"/>
    </source>
</evidence>
<evidence type="ECO:0000313" key="3">
    <source>
        <dbReference type="EMBL" id="WZH46631.1"/>
    </source>
</evidence>
<feature type="compositionally biased region" description="Polar residues" evidence="1">
    <location>
        <begin position="903"/>
        <end position="913"/>
    </location>
</feature>
<feature type="region of interest" description="Disordered" evidence="1">
    <location>
        <begin position="385"/>
        <end position="431"/>
    </location>
</feature>
<dbReference type="Proteomes" id="UP001489902">
    <property type="component" value="Chromosome 4"/>
</dbReference>
<reference evidence="3 4" key="1">
    <citation type="submission" date="2024-04" db="EMBL/GenBank/DDBJ databases">
        <title>Complete genome sequence of Fusarium acuminatum.</title>
        <authorList>
            <person name="Lan B."/>
        </authorList>
    </citation>
    <scope>NUCLEOTIDE SEQUENCE [LARGE SCALE GENOMIC DNA]</scope>
    <source>
        <strain evidence="3">1A</strain>
    </source>
</reference>
<dbReference type="InterPro" id="IPR031348">
    <property type="entry name" value="PigL_N"/>
</dbReference>
<feature type="compositionally biased region" description="Acidic residues" evidence="1">
    <location>
        <begin position="329"/>
        <end position="343"/>
    </location>
</feature>
<gene>
    <name evidence="3" type="ORF">QYS62_007720</name>
</gene>
<name>A0ABZ2X1F3_9HYPO</name>